<name>A0A8J4SYB1_9TREM</name>
<dbReference type="SUPFAM" id="SSF57414">
    <property type="entry name" value="Hairpin loop containing domain-like"/>
    <property type="match status" value="1"/>
</dbReference>
<keyword evidence="1" id="KW-0732">Signal</keyword>
<dbReference type="Proteomes" id="UP000748531">
    <property type="component" value="Unassembled WGS sequence"/>
</dbReference>
<feature type="domain" description="Apple" evidence="2">
    <location>
        <begin position="25"/>
        <end position="100"/>
    </location>
</feature>
<organism evidence="3 4">
    <name type="scientific">Paragonimus heterotremus</name>
    <dbReference type="NCBI Taxonomy" id="100268"/>
    <lineage>
        <taxon>Eukaryota</taxon>
        <taxon>Metazoa</taxon>
        <taxon>Spiralia</taxon>
        <taxon>Lophotrochozoa</taxon>
        <taxon>Platyhelminthes</taxon>
        <taxon>Trematoda</taxon>
        <taxon>Digenea</taxon>
        <taxon>Plagiorchiida</taxon>
        <taxon>Troglotremata</taxon>
        <taxon>Troglotrematidae</taxon>
        <taxon>Paragonimus</taxon>
    </lineage>
</organism>
<evidence type="ECO:0000313" key="3">
    <source>
        <dbReference type="EMBL" id="KAF5394354.1"/>
    </source>
</evidence>
<accession>A0A8J4SYB1</accession>
<dbReference type="Gene3D" id="3.50.4.10">
    <property type="entry name" value="Hepatocyte Growth Factor"/>
    <property type="match status" value="1"/>
</dbReference>
<dbReference type="InterPro" id="IPR003609">
    <property type="entry name" value="Pan_app"/>
</dbReference>
<dbReference type="Pfam" id="PF00024">
    <property type="entry name" value="PAN_1"/>
    <property type="match status" value="1"/>
</dbReference>
<comment type="caution">
    <text evidence="3">The sequence shown here is derived from an EMBL/GenBank/DDBJ whole genome shotgun (WGS) entry which is preliminary data.</text>
</comment>
<dbReference type="PROSITE" id="PS50948">
    <property type="entry name" value="PAN"/>
    <property type="match status" value="1"/>
</dbReference>
<feature type="signal peptide" evidence="1">
    <location>
        <begin position="1"/>
        <end position="19"/>
    </location>
</feature>
<protein>
    <recommendedName>
        <fullName evidence="2">Apple domain-containing protein</fullName>
    </recommendedName>
</protein>
<evidence type="ECO:0000256" key="1">
    <source>
        <dbReference type="SAM" id="SignalP"/>
    </source>
</evidence>
<sequence length="106" mass="12019">MRHIFLCHLFLILLRSPNSNQLSACAENQGEWKEIPGLHAVEDIDFVREKSLTECQVRCIQSASCIAVKYNSKTTRCTIYSEGRDPAVVGKGETLHLRICHRKFTG</sequence>
<keyword evidence="4" id="KW-1185">Reference proteome</keyword>
<reference evidence="3" key="1">
    <citation type="submission" date="2019-05" db="EMBL/GenBank/DDBJ databases">
        <title>Annotation for the trematode Paragonimus heterotremus.</title>
        <authorList>
            <person name="Choi Y.-J."/>
        </authorList>
    </citation>
    <scope>NUCLEOTIDE SEQUENCE</scope>
    <source>
        <strain evidence="3">LC</strain>
    </source>
</reference>
<dbReference type="EMBL" id="LUCH01018863">
    <property type="protein sequence ID" value="KAF5394354.1"/>
    <property type="molecule type" value="Genomic_DNA"/>
</dbReference>
<evidence type="ECO:0000313" key="4">
    <source>
        <dbReference type="Proteomes" id="UP000748531"/>
    </source>
</evidence>
<dbReference type="AlphaFoldDB" id="A0A8J4SYB1"/>
<feature type="chain" id="PRO_5035293068" description="Apple domain-containing protein" evidence="1">
    <location>
        <begin position="20"/>
        <end position="106"/>
    </location>
</feature>
<proteinExistence type="predicted"/>
<gene>
    <name evidence="3" type="ORF">PHET_11718</name>
</gene>
<evidence type="ECO:0000259" key="2">
    <source>
        <dbReference type="PROSITE" id="PS50948"/>
    </source>
</evidence>